<proteinExistence type="predicted"/>
<organism evidence="1 2">
    <name type="scientific">Dallia pectoralis</name>
    <name type="common">Alaska blackfish</name>
    <dbReference type="NCBI Taxonomy" id="75939"/>
    <lineage>
        <taxon>Eukaryota</taxon>
        <taxon>Metazoa</taxon>
        <taxon>Chordata</taxon>
        <taxon>Craniata</taxon>
        <taxon>Vertebrata</taxon>
        <taxon>Euteleostomi</taxon>
        <taxon>Actinopterygii</taxon>
        <taxon>Neopterygii</taxon>
        <taxon>Teleostei</taxon>
        <taxon>Protacanthopterygii</taxon>
        <taxon>Esociformes</taxon>
        <taxon>Umbridae</taxon>
        <taxon>Dallia</taxon>
    </lineage>
</organism>
<accession>A0ACC2FG17</accession>
<name>A0ACC2FG17_DALPE</name>
<evidence type="ECO:0000313" key="2">
    <source>
        <dbReference type="Proteomes" id="UP001157502"/>
    </source>
</evidence>
<evidence type="ECO:0000313" key="1">
    <source>
        <dbReference type="EMBL" id="KAJ7990259.1"/>
    </source>
</evidence>
<protein>
    <submittedName>
        <fullName evidence="1">Uncharacterized protein</fullName>
    </submittedName>
</protein>
<comment type="caution">
    <text evidence="1">The sequence shown here is derived from an EMBL/GenBank/DDBJ whole genome shotgun (WGS) entry which is preliminary data.</text>
</comment>
<reference evidence="1" key="1">
    <citation type="submission" date="2021-05" db="EMBL/GenBank/DDBJ databases">
        <authorList>
            <person name="Pan Q."/>
            <person name="Jouanno E."/>
            <person name="Zahm M."/>
            <person name="Klopp C."/>
            <person name="Cabau C."/>
            <person name="Louis A."/>
            <person name="Berthelot C."/>
            <person name="Parey E."/>
            <person name="Roest Crollius H."/>
            <person name="Montfort J."/>
            <person name="Robinson-Rechavi M."/>
            <person name="Bouchez O."/>
            <person name="Lampietro C."/>
            <person name="Lopez Roques C."/>
            <person name="Donnadieu C."/>
            <person name="Postlethwait J."/>
            <person name="Bobe J."/>
            <person name="Dillon D."/>
            <person name="Chandos A."/>
            <person name="von Hippel F."/>
            <person name="Guiguen Y."/>
        </authorList>
    </citation>
    <scope>NUCLEOTIDE SEQUENCE</scope>
    <source>
        <strain evidence="1">YG-Jan2019</strain>
    </source>
</reference>
<keyword evidence="2" id="KW-1185">Reference proteome</keyword>
<gene>
    <name evidence="1" type="ORF">DPEC_G00298470</name>
</gene>
<dbReference type="EMBL" id="CM055755">
    <property type="protein sequence ID" value="KAJ7990259.1"/>
    <property type="molecule type" value="Genomic_DNA"/>
</dbReference>
<sequence length="93" mass="10376">MDRLRIWSLFPAASYPRWNPLLTAWTEATSTLGLLCSDFTHSTQAGSRFTYISTVPLPPGSVFLSLYDTRRPLMGTSFKRSTSPPSLVAKPRP</sequence>
<dbReference type="Proteomes" id="UP001157502">
    <property type="component" value="Chromosome 28"/>
</dbReference>